<gene>
    <name evidence="2" type="ORF">JOD45_001705</name>
</gene>
<name>A0ABS2PZL5_9BACL</name>
<dbReference type="Proteomes" id="UP000808914">
    <property type="component" value="Unassembled WGS sequence"/>
</dbReference>
<dbReference type="PROSITE" id="PS51257">
    <property type="entry name" value="PROKAR_LIPOPROTEIN"/>
    <property type="match status" value="1"/>
</dbReference>
<evidence type="ECO:0000313" key="2">
    <source>
        <dbReference type="EMBL" id="MBM7645494.1"/>
    </source>
</evidence>
<protein>
    <submittedName>
        <fullName evidence="2">Uncharacterized protein</fullName>
    </submittedName>
</protein>
<keyword evidence="1" id="KW-0472">Membrane</keyword>
<dbReference type="EMBL" id="JAFBER010000009">
    <property type="protein sequence ID" value="MBM7645494.1"/>
    <property type="molecule type" value="Genomic_DNA"/>
</dbReference>
<accession>A0ABS2PZL5</accession>
<proteinExistence type="predicted"/>
<keyword evidence="1" id="KW-0812">Transmembrane</keyword>
<evidence type="ECO:0000313" key="3">
    <source>
        <dbReference type="Proteomes" id="UP000808914"/>
    </source>
</evidence>
<reference evidence="2 3" key="1">
    <citation type="submission" date="2021-01" db="EMBL/GenBank/DDBJ databases">
        <title>Genomic Encyclopedia of Type Strains, Phase IV (KMG-IV): sequencing the most valuable type-strain genomes for metagenomic binning, comparative biology and taxonomic classification.</title>
        <authorList>
            <person name="Goeker M."/>
        </authorList>
    </citation>
    <scope>NUCLEOTIDE SEQUENCE [LARGE SCALE GENOMIC DNA]</scope>
    <source>
        <strain evidence="2 3">DSM 28236</strain>
    </source>
</reference>
<dbReference type="RefSeq" id="WP_205003430.1">
    <property type="nucleotide sequence ID" value="NZ_JAFBER010000009.1"/>
</dbReference>
<comment type="caution">
    <text evidence="2">The sequence shown here is derived from an EMBL/GenBank/DDBJ whole genome shotgun (WGS) entry which is preliminary data.</text>
</comment>
<sequence>MLKVRLILTCHFKNVYFLGILFSCHYVAIKTTLSENDIDYIGKYIYYIWSVYLVLCISMALIGVVSANAFAKGNAADTQYNLIFHKGYKQELNIMTIPFIRKAGGLGKDKTMRLWF</sequence>
<organism evidence="2 3">
    <name type="scientific">Scopulibacillus daqui</name>
    <dbReference type="NCBI Taxonomy" id="1469162"/>
    <lineage>
        <taxon>Bacteria</taxon>
        <taxon>Bacillati</taxon>
        <taxon>Bacillota</taxon>
        <taxon>Bacilli</taxon>
        <taxon>Bacillales</taxon>
        <taxon>Sporolactobacillaceae</taxon>
        <taxon>Scopulibacillus</taxon>
    </lineage>
</organism>
<feature type="transmembrane region" description="Helical" evidence="1">
    <location>
        <begin position="44"/>
        <end position="65"/>
    </location>
</feature>
<keyword evidence="3" id="KW-1185">Reference proteome</keyword>
<evidence type="ECO:0000256" key="1">
    <source>
        <dbReference type="SAM" id="Phobius"/>
    </source>
</evidence>
<feature type="transmembrane region" description="Helical" evidence="1">
    <location>
        <begin position="12"/>
        <end position="29"/>
    </location>
</feature>
<keyword evidence="1" id="KW-1133">Transmembrane helix</keyword>